<evidence type="ECO:0000256" key="4">
    <source>
        <dbReference type="ARBA" id="ARBA00023134"/>
    </source>
</evidence>
<dbReference type="InterPro" id="IPR041095">
    <property type="entry name" value="EFG_II"/>
</dbReference>
<dbReference type="GO" id="GO:0005525">
    <property type="term" value="F:GTP binding"/>
    <property type="evidence" value="ECO:0007669"/>
    <property type="project" value="UniProtKB-KW"/>
</dbReference>
<evidence type="ECO:0000259" key="5">
    <source>
        <dbReference type="PROSITE" id="PS51722"/>
    </source>
</evidence>
<dbReference type="Gene3D" id="3.30.230.10">
    <property type="match status" value="1"/>
</dbReference>
<dbReference type="InterPro" id="IPR031157">
    <property type="entry name" value="G_TR_CS"/>
</dbReference>
<dbReference type="Gene3D" id="2.40.30.10">
    <property type="entry name" value="Translation factors"/>
    <property type="match status" value="1"/>
</dbReference>
<dbReference type="GO" id="GO:0032790">
    <property type="term" value="P:ribosome disassembly"/>
    <property type="evidence" value="ECO:0007669"/>
    <property type="project" value="TreeGrafter"/>
</dbReference>
<evidence type="ECO:0000313" key="8">
    <source>
        <dbReference type="WBParaSite" id="TMUE_2000007241.2"/>
    </source>
</evidence>
<dbReference type="PROSITE" id="PS51722">
    <property type="entry name" value="G_TR_2"/>
    <property type="match status" value="1"/>
</dbReference>
<dbReference type="SUPFAM" id="SSF54211">
    <property type="entry name" value="Ribosomal protein S5 domain 2-like"/>
    <property type="match status" value="1"/>
</dbReference>
<dbReference type="PRINTS" id="PR00315">
    <property type="entry name" value="ELONGATNFCT"/>
</dbReference>
<dbReference type="GO" id="GO:0032543">
    <property type="term" value="P:mitochondrial translation"/>
    <property type="evidence" value="ECO:0007669"/>
    <property type="project" value="TreeGrafter"/>
</dbReference>
<dbReference type="PROSITE" id="PS00301">
    <property type="entry name" value="G_TR_1"/>
    <property type="match status" value="1"/>
</dbReference>
<dbReference type="WBParaSite" id="TMUE_2000007241.2">
    <property type="protein sequence ID" value="TMUE_2000007241.2"/>
    <property type="gene ID" value="WBGene00289902"/>
</dbReference>
<reference evidence="6" key="2">
    <citation type="submission" date="2014-03" db="EMBL/GenBank/DDBJ databases">
        <title>The whipworm genome and dual-species transcriptomics of an intimate host-pathogen interaction.</title>
        <authorList>
            <person name="Foth B.J."/>
            <person name="Tsai I.J."/>
            <person name="Reid A.J."/>
            <person name="Bancroft A.J."/>
            <person name="Nichol S."/>
            <person name="Tracey A."/>
            <person name="Holroyd N."/>
            <person name="Cotton J.A."/>
            <person name="Stanley E.J."/>
            <person name="Zarowiecki M."/>
            <person name="Liu J.Z."/>
            <person name="Huckvale T."/>
            <person name="Cooper P.J."/>
            <person name="Grencis R.K."/>
            <person name="Berriman M."/>
        </authorList>
    </citation>
    <scope>NUCLEOTIDE SEQUENCE [LARGE SCALE GENOMIC DNA]</scope>
    <source>
        <strain evidence="6">Edinburgh</strain>
    </source>
</reference>
<organism evidence="6 7">
    <name type="scientific">Trichuris muris</name>
    <name type="common">Mouse whipworm</name>
    <dbReference type="NCBI Taxonomy" id="70415"/>
    <lineage>
        <taxon>Eukaryota</taxon>
        <taxon>Metazoa</taxon>
        <taxon>Ecdysozoa</taxon>
        <taxon>Nematoda</taxon>
        <taxon>Enoplea</taxon>
        <taxon>Dorylaimia</taxon>
        <taxon>Trichinellida</taxon>
        <taxon>Trichuridae</taxon>
        <taxon>Trichuris</taxon>
    </lineage>
</organism>
<dbReference type="PANTHER" id="PTHR43261:SF1">
    <property type="entry name" value="RIBOSOME-RELEASING FACTOR 2, MITOCHONDRIAL"/>
    <property type="match status" value="1"/>
</dbReference>
<dbReference type="Pfam" id="PF22042">
    <property type="entry name" value="EF-G_D2"/>
    <property type="match status" value="1"/>
</dbReference>
<proteinExistence type="predicted"/>
<dbReference type="Gene3D" id="3.40.50.300">
    <property type="entry name" value="P-loop containing nucleotide triphosphate hydrolases"/>
    <property type="match status" value="1"/>
</dbReference>
<dbReference type="Pfam" id="PF00679">
    <property type="entry name" value="EFG_C"/>
    <property type="match status" value="1"/>
</dbReference>
<dbReference type="InterPro" id="IPR005517">
    <property type="entry name" value="Transl_elong_EFG/EF2_IV"/>
</dbReference>
<dbReference type="InterPro" id="IPR020568">
    <property type="entry name" value="Ribosomal_Su5_D2-typ_SF"/>
</dbReference>
<dbReference type="WBParaSite" id="TMUE_2000007241.1">
    <property type="protein sequence ID" value="TMUE_2000007241.1"/>
    <property type="gene ID" value="WBGene00289902"/>
</dbReference>
<dbReference type="InterPro" id="IPR000640">
    <property type="entry name" value="EFG_V-like"/>
</dbReference>
<dbReference type="InterPro" id="IPR035649">
    <property type="entry name" value="EFG_V"/>
</dbReference>
<dbReference type="GO" id="GO:0005759">
    <property type="term" value="C:mitochondrial matrix"/>
    <property type="evidence" value="ECO:0007669"/>
    <property type="project" value="UniProtKB-ARBA"/>
</dbReference>
<dbReference type="Pfam" id="PF14492">
    <property type="entry name" value="EFG_III"/>
    <property type="match status" value="1"/>
</dbReference>
<dbReference type="STRING" id="70415.A0A5S6QIM9"/>
<dbReference type="InterPro" id="IPR014721">
    <property type="entry name" value="Ribsml_uS5_D2-typ_fold_subgr"/>
</dbReference>
<feature type="domain" description="Tr-type G" evidence="5">
    <location>
        <begin position="37"/>
        <end position="317"/>
    </location>
</feature>
<evidence type="ECO:0000256" key="3">
    <source>
        <dbReference type="ARBA" id="ARBA00023128"/>
    </source>
</evidence>
<protein>
    <submittedName>
        <fullName evidence="7 8">Tr-type G domain-containing protein</fullName>
    </submittedName>
</protein>
<evidence type="ECO:0000256" key="2">
    <source>
        <dbReference type="ARBA" id="ARBA00022917"/>
    </source>
</evidence>
<dbReference type="InterPro" id="IPR005225">
    <property type="entry name" value="Small_GTP-bd"/>
</dbReference>
<dbReference type="NCBIfam" id="TIGR00231">
    <property type="entry name" value="small_GTP"/>
    <property type="match status" value="1"/>
</dbReference>
<dbReference type="SUPFAM" id="SSF52540">
    <property type="entry name" value="P-loop containing nucleoside triphosphate hydrolases"/>
    <property type="match status" value="1"/>
</dbReference>
<evidence type="ECO:0000256" key="1">
    <source>
        <dbReference type="ARBA" id="ARBA00022741"/>
    </source>
</evidence>
<name>A0A5S6QIM9_TRIMR</name>
<dbReference type="Gene3D" id="3.30.70.870">
    <property type="entry name" value="Elongation Factor G (Translational Gtpase), domain 3"/>
    <property type="match status" value="1"/>
</dbReference>
<evidence type="ECO:0000313" key="6">
    <source>
        <dbReference type="Proteomes" id="UP000046395"/>
    </source>
</evidence>
<dbReference type="Pfam" id="PF00009">
    <property type="entry name" value="GTP_EFTU"/>
    <property type="match status" value="1"/>
</dbReference>
<dbReference type="PANTHER" id="PTHR43261">
    <property type="entry name" value="TRANSLATION ELONGATION FACTOR G-RELATED"/>
    <property type="match status" value="1"/>
</dbReference>
<dbReference type="SMART" id="SM00889">
    <property type="entry name" value="EFG_IV"/>
    <property type="match status" value="1"/>
</dbReference>
<dbReference type="CDD" id="cd03713">
    <property type="entry name" value="EFG_mtEFG_C"/>
    <property type="match status" value="1"/>
</dbReference>
<dbReference type="Proteomes" id="UP000046395">
    <property type="component" value="Unassembled WGS sequence"/>
</dbReference>
<dbReference type="InterPro" id="IPR035647">
    <property type="entry name" value="EFG_III/V"/>
</dbReference>
<keyword evidence="6" id="KW-1185">Reference proteome</keyword>
<accession>A0A5S6QIM9</accession>
<keyword evidence="1" id="KW-0547">Nucleotide-binding</keyword>
<keyword evidence="3" id="KW-0496">Mitochondrion</keyword>
<dbReference type="InterPro" id="IPR009022">
    <property type="entry name" value="EFG_III"/>
</dbReference>
<keyword evidence="2" id="KW-0648">Protein biosynthesis</keyword>
<dbReference type="SUPFAM" id="SSF54980">
    <property type="entry name" value="EF-G C-terminal domain-like"/>
    <property type="match status" value="2"/>
</dbReference>
<dbReference type="InterPro" id="IPR053905">
    <property type="entry name" value="EF-G-like_DII"/>
</dbReference>
<sequence length="744" mass="82511">MRFFTYSGLFGSRNAQFQRLYANVGPVGYHKELAELKFIRNVALIAHIDAGKTTTTERMLYASGRTEKMGNVDEGTTVSDFMLQERERGITITAAAVCFNWRSNMINLIDTPGHVDFTTEVEKSLRVVDGALMILDASAGVEVQTLAVWNQATSFALPALIFLNKVDKRGISIDDCLNSIREKMNVAPLLLSYPLFDGEENICGYVDLISMATFKWYDEETEGSKRCLTGTVRQDEFTRKATTVRENLIGHLAELDSEMAREVLYNDEPIRADIVRQCIYRVTEKRLVLPVLFGSALRNHGIDSLLDAVCHYLPSPSASNHRVASSYSRDLCCLAFKIMHDRYLGCMTYVRIYKGQLSTSTKVYNVNRDCPELVTKIFIPFGDTMNPVDHAGPGQIVVITGLKVTCTGDTLTNKLGSADKSSGVRRERVDLSIDKEKLLLAGISPPDPVYKCIIEPATVGCQSKLDNALRELIREDSSLRVYIDEDSQETVLEGMGELHIEVVKDRLLREYGLDVFLGPLQINYRETATGTVQFSHYLEQTVDGHRKAVSMKLTVGSRSGAGPLKDLEIAHIHGEKFLEDRFSESILHAVRDGCLNASVHGPLLGARVQDIFVRLDDLHVDRGTSLATVAACASHCFTEAVRRACPVLLEPVVEMVITVPDEHSHTVLSDLSLRGSQVLNFEFPQDHLKKIHAITPLSGMANYATALRSITSGAGNFRISLVHYQPLSAEKTASVTNRYGSGFN</sequence>
<dbReference type="GO" id="GO:0003924">
    <property type="term" value="F:GTPase activity"/>
    <property type="evidence" value="ECO:0007669"/>
    <property type="project" value="InterPro"/>
</dbReference>
<dbReference type="Gene3D" id="3.30.70.240">
    <property type="match status" value="1"/>
</dbReference>
<dbReference type="SUPFAM" id="SSF50447">
    <property type="entry name" value="Translation proteins"/>
    <property type="match status" value="1"/>
</dbReference>
<dbReference type="InterPro" id="IPR027417">
    <property type="entry name" value="P-loop_NTPase"/>
</dbReference>
<dbReference type="WBParaSite" id="TMUE_2000007241.3">
    <property type="protein sequence ID" value="TMUE_2000007241.3"/>
    <property type="gene ID" value="WBGene00289902"/>
</dbReference>
<dbReference type="SMART" id="SM00838">
    <property type="entry name" value="EFG_C"/>
    <property type="match status" value="1"/>
</dbReference>
<dbReference type="InterPro" id="IPR009000">
    <property type="entry name" value="Transl_B-barrel_sf"/>
</dbReference>
<dbReference type="AlphaFoldDB" id="A0A5S6QIM9"/>
<reference evidence="6" key="1">
    <citation type="submission" date="2013-11" db="EMBL/GenBank/DDBJ databases">
        <authorList>
            <person name="Aslett M."/>
        </authorList>
    </citation>
    <scope>NUCLEOTIDE SEQUENCE [LARGE SCALE GENOMIC DNA]</scope>
    <source>
        <strain evidence="6">Edinburgh</strain>
    </source>
</reference>
<evidence type="ECO:0000313" key="7">
    <source>
        <dbReference type="WBParaSite" id="TMUE_2000007241.1"/>
    </source>
</evidence>
<dbReference type="FunFam" id="3.40.50.300:FF:000514">
    <property type="entry name" value="Ribosome-releasing factor 2, mitochondrial"/>
    <property type="match status" value="1"/>
</dbReference>
<dbReference type="InterPro" id="IPR000795">
    <property type="entry name" value="T_Tr_GTP-bd_dom"/>
</dbReference>
<reference evidence="7" key="3">
    <citation type="submission" date="2019-12" db="UniProtKB">
        <authorList>
            <consortium name="WormBaseParasite"/>
        </authorList>
    </citation>
    <scope>IDENTIFICATION</scope>
</reference>
<dbReference type="CDD" id="cd16262">
    <property type="entry name" value="EFG_III"/>
    <property type="match status" value="1"/>
</dbReference>
<keyword evidence="4" id="KW-0342">GTP-binding</keyword>